<evidence type="ECO:0000313" key="2">
    <source>
        <dbReference type="Proteomes" id="UP001234178"/>
    </source>
</evidence>
<organism evidence="1 2">
    <name type="scientific">Daphnia magna</name>
    <dbReference type="NCBI Taxonomy" id="35525"/>
    <lineage>
        <taxon>Eukaryota</taxon>
        <taxon>Metazoa</taxon>
        <taxon>Ecdysozoa</taxon>
        <taxon>Arthropoda</taxon>
        <taxon>Crustacea</taxon>
        <taxon>Branchiopoda</taxon>
        <taxon>Diplostraca</taxon>
        <taxon>Cladocera</taxon>
        <taxon>Anomopoda</taxon>
        <taxon>Daphniidae</taxon>
        <taxon>Daphnia</taxon>
    </lineage>
</organism>
<sequence length="84" mass="9789">MEANDKNDVRYTIQIIANAHSQKTKLRFFGRERRGLITKLSLDRKDLSQQWSSISPVLLQKSSYQGLIFVLLQYGKITLLEYLT</sequence>
<dbReference type="Proteomes" id="UP001234178">
    <property type="component" value="Unassembled WGS sequence"/>
</dbReference>
<name>A0ABR0B2D8_9CRUS</name>
<comment type="caution">
    <text evidence="1">The sequence shown here is derived from an EMBL/GenBank/DDBJ whole genome shotgun (WGS) entry which is preliminary data.</text>
</comment>
<evidence type="ECO:0000313" key="1">
    <source>
        <dbReference type="EMBL" id="KAK4035820.1"/>
    </source>
</evidence>
<dbReference type="EMBL" id="JAOYFB010000040">
    <property type="protein sequence ID" value="KAK4035820.1"/>
    <property type="molecule type" value="Genomic_DNA"/>
</dbReference>
<proteinExistence type="predicted"/>
<accession>A0ABR0B2D8</accession>
<keyword evidence="2" id="KW-1185">Reference proteome</keyword>
<gene>
    <name evidence="1" type="ORF">OUZ56_027902</name>
</gene>
<reference evidence="1 2" key="1">
    <citation type="journal article" date="2023" name="Nucleic Acids Res.">
        <title>The hologenome of Daphnia magna reveals possible DNA methylation and microbiome-mediated evolution of the host genome.</title>
        <authorList>
            <person name="Chaturvedi A."/>
            <person name="Li X."/>
            <person name="Dhandapani V."/>
            <person name="Marshall H."/>
            <person name="Kissane S."/>
            <person name="Cuenca-Cambronero M."/>
            <person name="Asole G."/>
            <person name="Calvet F."/>
            <person name="Ruiz-Romero M."/>
            <person name="Marangio P."/>
            <person name="Guigo R."/>
            <person name="Rago D."/>
            <person name="Mirbahai L."/>
            <person name="Eastwood N."/>
            <person name="Colbourne J.K."/>
            <person name="Zhou J."/>
            <person name="Mallon E."/>
            <person name="Orsini L."/>
        </authorList>
    </citation>
    <scope>NUCLEOTIDE SEQUENCE [LARGE SCALE GENOMIC DNA]</scope>
    <source>
        <strain evidence="1">LRV0_1</strain>
    </source>
</reference>
<protein>
    <submittedName>
        <fullName evidence="1">Uncharacterized protein</fullName>
    </submittedName>
</protein>